<evidence type="ECO:0000256" key="5">
    <source>
        <dbReference type="PROSITE-ProRule" id="PRU00176"/>
    </source>
</evidence>
<evidence type="ECO:0000313" key="10">
    <source>
        <dbReference type="EMBL" id="CAI5719941.1"/>
    </source>
</evidence>
<organism evidence="10 11">
    <name type="scientific">Hyaloperonospora brassicae</name>
    <name type="common">Brassica downy mildew</name>
    <name type="synonym">Peronospora brassicae</name>
    <dbReference type="NCBI Taxonomy" id="162125"/>
    <lineage>
        <taxon>Eukaryota</taxon>
        <taxon>Sar</taxon>
        <taxon>Stramenopiles</taxon>
        <taxon>Oomycota</taxon>
        <taxon>Peronosporomycetes</taxon>
        <taxon>Peronosporales</taxon>
        <taxon>Peronosporaceae</taxon>
        <taxon>Hyaloperonospora</taxon>
    </lineage>
</organism>
<dbReference type="InterPro" id="IPR041367">
    <property type="entry name" value="Znf-CCCH_4"/>
</dbReference>
<dbReference type="PROSITE" id="PS50102">
    <property type="entry name" value="RRM"/>
    <property type="match status" value="2"/>
</dbReference>
<dbReference type="SUPFAM" id="SSF90229">
    <property type="entry name" value="CCCH zinc finger"/>
    <property type="match status" value="2"/>
</dbReference>
<comment type="caution">
    <text evidence="10">The sequence shown here is derived from an EMBL/GenBank/DDBJ whole genome shotgun (WGS) entry which is preliminary data.</text>
</comment>
<feature type="domain" description="RRM" evidence="8">
    <location>
        <begin position="128"/>
        <end position="205"/>
    </location>
</feature>
<dbReference type="InterPro" id="IPR036855">
    <property type="entry name" value="Znf_CCCH_sf"/>
</dbReference>
<evidence type="ECO:0000256" key="7">
    <source>
        <dbReference type="SAM" id="MobiDB-lite"/>
    </source>
</evidence>
<dbReference type="AlphaFoldDB" id="A0AAV0TG20"/>
<feature type="region of interest" description="Disordered" evidence="7">
    <location>
        <begin position="479"/>
        <end position="625"/>
    </location>
</feature>
<feature type="domain" description="C3H1-type" evidence="9">
    <location>
        <begin position="453"/>
        <end position="481"/>
    </location>
</feature>
<feature type="domain" description="C3H1-type" evidence="9">
    <location>
        <begin position="292"/>
        <end position="319"/>
    </location>
</feature>
<dbReference type="Pfam" id="PF00076">
    <property type="entry name" value="RRM_1"/>
    <property type="match status" value="2"/>
</dbReference>
<dbReference type="InterPro" id="IPR012677">
    <property type="entry name" value="Nucleotide-bd_a/b_plait_sf"/>
</dbReference>
<dbReference type="InterPro" id="IPR000571">
    <property type="entry name" value="Znf_CCCH"/>
</dbReference>
<feature type="domain" description="C3H1-type" evidence="9">
    <location>
        <begin position="413"/>
        <end position="435"/>
    </location>
</feature>
<gene>
    <name evidence="10" type="ORF">HBR001_LOCUS2289</name>
</gene>
<feature type="compositionally biased region" description="Acidic residues" evidence="7">
    <location>
        <begin position="513"/>
        <end position="525"/>
    </location>
</feature>
<feature type="zinc finger region" description="C3H1-type" evidence="6">
    <location>
        <begin position="413"/>
        <end position="435"/>
    </location>
</feature>
<feature type="zinc finger region" description="C3H1-type" evidence="6">
    <location>
        <begin position="453"/>
        <end position="481"/>
    </location>
</feature>
<dbReference type="Pfam" id="PF00642">
    <property type="entry name" value="zf-CCCH"/>
    <property type="match status" value="3"/>
</dbReference>
<protein>
    <submittedName>
        <fullName evidence="10">Uncharacterized protein</fullName>
    </submittedName>
</protein>
<feature type="region of interest" description="Disordered" evidence="7">
    <location>
        <begin position="95"/>
        <end position="120"/>
    </location>
</feature>
<evidence type="ECO:0000259" key="8">
    <source>
        <dbReference type="PROSITE" id="PS50102"/>
    </source>
</evidence>
<feature type="compositionally biased region" description="Basic residues" evidence="7">
    <location>
        <begin position="605"/>
        <end position="619"/>
    </location>
</feature>
<feature type="domain" description="C3H1-type" evidence="9">
    <location>
        <begin position="355"/>
        <end position="382"/>
    </location>
</feature>
<evidence type="ECO:0000256" key="4">
    <source>
        <dbReference type="ARBA" id="ARBA00022884"/>
    </source>
</evidence>
<dbReference type="EMBL" id="CANTFL010000254">
    <property type="protein sequence ID" value="CAI5719941.1"/>
    <property type="molecule type" value="Genomic_DNA"/>
</dbReference>
<evidence type="ECO:0000259" key="9">
    <source>
        <dbReference type="PROSITE" id="PS50103"/>
    </source>
</evidence>
<evidence type="ECO:0000256" key="3">
    <source>
        <dbReference type="ARBA" id="ARBA00022833"/>
    </source>
</evidence>
<feature type="zinc finger region" description="C3H1-type" evidence="6">
    <location>
        <begin position="292"/>
        <end position="319"/>
    </location>
</feature>
<dbReference type="InterPro" id="IPR000504">
    <property type="entry name" value="RRM_dom"/>
</dbReference>
<dbReference type="InterPro" id="IPR052462">
    <property type="entry name" value="SLIRP/GR-RBP-like"/>
</dbReference>
<feature type="domain" description="C3H1-type" evidence="9">
    <location>
        <begin position="219"/>
        <end position="246"/>
    </location>
</feature>
<keyword evidence="3 6" id="KW-0862">Zinc</keyword>
<sequence length="625" mass="68946">MADGDLWRDRNKVFVAGLPPHVDDNALYEKFQPFGAMHQSKVVSDPKTGRSRGFGFVTFCDYTNALDAVDRVNQTKWDKRVLNVRFLQPKGTTNGLSLTTGHRDNKRGAPGAGTRPVKAIGPRPEGCTTVYVGNLAYGITEEVLRKVFDKCGSIRAVRFAEHIQTKEFRGFGYVQFHEEGPCEAAIKLDGMVVMGRPMTIDYGARDEGFAHAREELQKKLKKGICHKFQQGQCTRGDACKFAHVMQGQDAEELVQPAERPVGGIATPGAALLGQADTSSWIAGGDQDSPQVTSDAPICINFRKGKCKRGAACKFQHLREGDSAEATAMEEIGMADVQTESEVVEEVLHEQETMAEDAAPVCQNYQKSKCKRGAACRFRHVTAPAGGDHELKGTSWKAPVRVVLPVAAVAEVAVCRNFQSGMCSRGASCRFAHTGYVPQTAPLIAVEEVSEYQKRFQSVCYNWQRSGSCARGNECPFQHDQGGIATSQSKPTGKAATPLGKRGDKEKEGKTCEADDDAVTDGEEVDTERSKKHKKSKKDKKRKADEVEEADSKKSVKDRKKSKKRKVDEGEDADLKKSVTGHKKSKKDRAEKEDGRGHDTKEKLKKDKKHKKDKKDKSHKKVNERD</sequence>
<reference evidence="10" key="1">
    <citation type="submission" date="2022-12" db="EMBL/GenBank/DDBJ databases">
        <authorList>
            <person name="Webb A."/>
        </authorList>
    </citation>
    <scope>NUCLEOTIDE SEQUENCE</scope>
    <source>
        <strain evidence="10">Hp1</strain>
    </source>
</reference>
<dbReference type="PANTHER" id="PTHR48027">
    <property type="entry name" value="HETEROGENEOUS NUCLEAR RIBONUCLEOPROTEIN 87F-RELATED"/>
    <property type="match status" value="1"/>
</dbReference>
<evidence type="ECO:0000256" key="6">
    <source>
        <dbReference type="PROSITE-ProRule" id="PRU00723"/>
    </source>
</evidence>
<name>A0AAV0TG20_HYABA</name>
<dbReference type="Proteomes" id="UP001162031">
    <property type="component" value="Unassembled WGS sequence"/>
</dbReference>
<keyword evidence="11" id="KW-1185">Reference proteome</keyword>
<evidence type="ECO:0000256" key="2">
    <source>
        <dbReference type="ARBA" id="ARBA00022771"/>
    </source>
</evidence>
<feature type="compositionally biased region" description="Basic and acidic residues" evidence="7">
    <location>
        <begin position="541"/>
        <end position="554"/>
    </location>
</feature>
<dbReference type="InterPro" id="IPR035979">
    <property type="entry name" value="RBD_domain_sf"/>
</dbReference>
<feature type="zinc finger region" description="C3H1-type" evidence="6">
    <location>
        <begin position="219"/>
        <end position="246"/>
    </location>
</feature>
<dbReference type="SMART" id="SM00360">
    <property type="entry name" value="RRM"/>
    <property type="match status" value="2"/>
</dbReference>
<dbReference type="SUPFAM" id="SSF54928">
    <property type="entry name" value="RNA-binding domain, RBD"/>
    <property type="match status" value="2"/>
</dbReference>
<feature type="compositionally biased region" description="Basic residues" evidence="7">
    <location>
        <begin position="529"/>
        <end position="540"/>
    </location>
</feature>
<feature type="zinc finger region" description="C3H1-type" evidence="6">
    <location>
        <begin position="355"/>
        <end position="382"/>
    </location>
</feature>
<keyword evidence="1 6" id="KW-0479">Metal-binding</keyword>
<feature type="compositionally biased region" description="Basic residues" evidence="7">
    <location>
        <begin position="555"/>
        <end position="564"/>
    </location>
</feature>
<accession>A0AAV0TG20</accession>
<dbReference type="Gene3D" id="3.30.70.330">
    <property type="match status" value="2"/>
</dbReference>
<dbReference type="PROSITE" id="PS50103">
    <property type="entry name" value="ZF_C3H1"/>
    <property type="match status" value="5"/>
</dbReference>
<proteinExistence type="predicted"/>
<feature type="compositionally biased region" description="Basic and acidic residues" evidence="7">
    <location>
        <begin position="587"/>
        <end position="604"/>
    </location>
</feature>
<dbReference type="GO" id="GO:0008270">
    <property type="term" value="F:zinc ion binding"/>
    <property type="evidence" value="ECO:0007669"/>
    <property type="project" value="UniProtKB-KW"/>
</dbReference>
<dbReference type="Pfam" id="PF18044">
    <property type="entry name" value="zf-CCCH_4"/>
    <property type="match status" value="1"/>
</dbReference>
<keyword evidence="4 5" id="KW-0694">RNA-binding</keyword>
<dbReference type="SMART" id="SM00356">
    <property type="entry name" value="ZnF_C3H1"/>
    <property type="match status" value="5"/>
</dbReference>
<feature type="compositionally biased region" description="Basic and acidic residues" evidence="7">
    <location>
        <begin position="500"/>
        <end position="512"/>
    </location>
</feature>
<feature type="domain" description="RRM" evidence="8">
    <location>
        <begin position="11"/>
        <end position="89"/>
    </location>
</feature>
<dbReference type="GO" id="GO:0003723">
    <property type="term" value="F:RNA binding"/>
    <property type="evidence" value="ECO:0007669"/>
    <property type="project" value="UniProtKB-UniRule"/>
</dbReference>
<dbReference type="FunFam" id="4.10.1000.10:FF:000042">
    <property type="entry name" value="Gar2 protein"/>
    <property type="match status" value="1"/>
</dbReference>
<evidence type="ECO:0000256" key="1">
    <source>
        <dbReference type="ARBA" id="ARBA00022723"/>
    </source>
</evidence>
<dbReference type="Pfam" id="PF14608">
    <property type="entry name" value="zf-CCCH_2"/>
    <property type="match status" value="1"/>
</dbReference>
<keyword evidence="2 6" id="KW-0863">Zinc-finger</keyword>
<dbReference type="Gene3D" id="3.30.1370.210">
    <property type="match status" value="4"/>
</dbReference>
<evidence type="ECO:0000313" key="11">
    <source>
        <dbReference type="Proteomes" id="UP001162031"/>
    </source>
</evidence>